<keyword evidence="1" id="KW-0472">Membrane</keyword>
<feature type="transmembrane region" description="Helical" evidence="1">
    <location>
        <begin position="255"/>
        <end position="277"/>
    </location>
</feature>
<evidence type="ECO:0000313" key="2">
    <source>
        <dbReference type="EMBL" id="TQN41544.1"/>
    </source>
</evidence>
<dbReference type="PANTHER" id="PTHR38454:SF1">
    <property type="entry name" value="INTEGRAL MEMBRANE PROTEIN"/>
    <property type="match status" value="1"/>
</dbReference>
<organism evidence="2 3">
    <name type="scientific">Blastococcus colisei</name>
    <dbReference type="NCBI Taxonomy" id="1564162"/>
    <lineage>
        <taxon>Bacteria</taxon>
        <taxon>Bacillati</taxon>
        <taxon>Actinomycetota</taxon>
        <taxon>Actinomycetes</taxon>
        <taxon>Geodermatophilales</taxon>
        <taxon>Geodermatophilaceae</taxon>
        <taxon>Blastococcus</taxon>
    </lineage>
</organism>
<feature type="transmembrane region" description="Helical" evidence="1">
    <location>
        <begin position="162"/>
        <end position="180"/>
    </location>
</feature>
<keyword evidence="1" id="KW-1133">Transmembrane helix</keyword>
<dbReference type="RefSeq" id="WP_211355001.1">
    <property type="nucleotide sequence ID" value="NZ_VFQE01000001.1"/>
</dbReference>
<dbReference type="AlphaFoldDB" id="A0A543PBW4"/>
<feature type="transmembrane region" description="Helical" evidence="1">
    <location>
        <begin position="329"/>
        <end position="346"/>
    </location>
</feature>
<feature type="transmembrane region" description="Helical" evidence="1">
    <location>
        <begin position="413"/>
        <end position="431"/>
    </location>
</feature>
<accession>A0A543PBW4</accession>
<comment type="caution">
    <text evidence="2">The sequence shown here is derived from an EMBL/GenBank/DDBJ whole genome shotgun (WGS) entry which is preliminary data.</text>
</comment>
<protein>
    <recommendedName>
        <fullName evidence="4">Membrane protein YfhO</fullName>
    </recommendedName>
</protein>
<feature type="transmembrane region" description="Helical" evidence="1">
    <location>
        <begin position="358"/>
        <end position="378"/>
    </location>
</feature>
<feature type="transmembrane region" description="Helical" evidence="1">
    <location>
        <begin position="186"/>
        <end position="202"/>
    </location>
</feature>
<feature type="transmembrane region" description="Helical" evidence="1">
    <location>
        <begin position="437"/>
        <end position="457"/>
    </location>
</feature>
<name>A0A543PBW4_9ACTN</name>
<feature type="transmembrane region" description="Helical" evidence="1">
    <location>
        <begin position="464"/>
        <end position="483"/>
    </location>
</feature>
<dbReference type="EMBL" id="VFQE01000001">
    <property type="protein sequence ID" value="TQN41544.1"/>
    <property type="molecule type" value="Genomic_DNA"/>
</dbReference>
<feature type="transmembrane region" description="Helical" evidence="1">
    <location>
        <begin position="43"/>
        <end position="62"/>
    </location>
</feature>
<dbReference type="Proteomes" id="UP000319865">
    <property type="component" value="Unassembled WGS sequence"/>
</dbReference>
<sequence>MSADTTDQVVGASVAAARDTAGSPAAPSLPRRIGRRLRTTPEWLVTLGVGALSGLIGLIPQWRGNFFYYVGDNVESFIPRWHMLGTALRNGEWLVFDPDSWAGGNVVGEAAYGVFNPVTLVDAVLISTFDNLSLAAAAVMVQFLALLAMGTYLLAREYGAGRVPAVVVAVALPVSGFTLWYEASGWPAGLMAFTWVTHFWWSARRHARGRLIPLVPFLFGFLAMTTGNPYAALGLVVVLAAIAVELLLQRNLARLAHLVVMGACVGVVAFLVFLPLLGTSSVSARQQLADLVNDTFLVPDLGDLAASSSPTYLPSITNWNGALLEQLPSTYFAWFVLPLLPWLRWADARHRLASMTSLFVVAGLYLLATVGPSNLWLFRWPLRLIEYLYLALAVLFAVLLSAGLATDRRRQRAVASAAVVLAGAYLSWAVQPEMTRVHVAGLAGVAILVALATTAFFRRGMAALGLVVVVGTAGVVAFQTTVFPPVPEGHIPNYPAYELSGTSAGAVDYEGRVLQLAAQTGVTSQQLRSGEFLFGNLPGAAGVDSLTSYSGIGFLEFNDELCIDYRGVMCPEAFDRLWAPAGGGVPVPLIDALGVSTLVVQHSLVPGVADEAPPEGWALADRTPVRSVWVREEPLAGPGRVTWASPEVDVLAGSATPRRETVDYRADGPGRILLARLAWPGYTATVDGREIEVDNGPAGLIVLDVPAGEHTLTVTYEIPGLRLGAAAAASAAIVVLVQTLVWWRQRRRWRG</sequence>
<dbReference type="InterPro" id="IPR018580">
    <property type="entry name" value="Uncharacterised_YfhO"/>
</dbReference>
<reference evidence="2 3" key="1">
    <citation type="submission" date="2019-06" db="EMBL/GenBank/DDBJ databases">
        <title>Sequencing the genomes of 1000 actinobacteria strains.</title>
        <authorList>
            <person name="Klenk H.-P."/>
        </authorList>
    </citation>
    <scope>NUCLEOTIDE SEQUENCE [LARGE SCALE GENOMIC DNA]</scope>
    <source>
        <strain evidence="2 3">DSM 46837</strain>
    </source>
</reference>
<keyword evidence="3" id="KW-1185">Reference proteome</keyword>
<feature type="transmembrane region" description="Helical" evidence="1">
    <location>
        <begin position="230"/>
        <end position="248"/>
    </location>
</feature>
<gene>
    <name evidence="2" type="ORF">FHU33_0913</name>
</gene>
<evidence type="ECO:0008006" key="4">
    <source>
        <dbReference type="Google" id="ProtNLM"/>
    </source>
</evidence>
<evidence type="ECO:0000313" key="3">
    <source>
        <dbReference type="Proteomes" id="UP000319865"/>
    </source>
</evidence>
<evidence type="ECO:0000256" key="1">
    <source>
        <dbReference type="SAM" id="Phobius"/>
    </source>
</evidence>
<proteinExistence type="predicted"/>
<dbReference type="PANTHER" id="PTHR38454">
    <property type="entry name" value="INTEGRAL MEMBRANE PROTEIN-RELATED"/>
    <property type="match status" value="1"/>
</dbReference>
<feature type="transmembrane region" description="Helical" evidence="1">
    <location>
        <begin position="134"/>
        <end position="155"/>
    </location>
</feature>
<keyword evidence="1" id="KW-0812">Transmembrane</keyword>
<feature type="transmembrane region" description="Helical" evidence="1">
    <location>
        <begin position="209"/>
        <end position="224"/>
    </location>
</feature>
<feature type="transmembrane region" description="Helical" evidence="1">
    <location>
        <begin position="723"/>
        <end position="743"/>
    </location>
</feature>
<feature type="transmembrane region" description="Helical" evidence="1">
    <location>
        <begin position="384"/>
        <end position="406"/>
    </location>
</feature>